<sequence length="170" mass="18709">MKFQTKHSLYTHPTSAEAQHVEIGFTDLKLNGVLGSIVLKTALEAGNRRRRFPSHFQPNASAKRGDLADNDGHEHQIDNIRSLLCPRVLTCHLAKICLCLDSKEHETTFASSQLHLYLLLFPLCPSAQVAGWNGKRPQLCSIVAAAAAVRVAFFQIFGVLLLGLGGQTFF</sequence>
<comment type="caution">
    <text evidence="3">The sequence shown here is derived from an EMBL/GenBank/DDBJ whole genome shotgun (WGS) entry which is preliminary data.</text>
</comment>
<evidence type="ECO:0000313" key="3">
    <source>
        <dbReference type="EMBL" id="KAK8227092.1"/>
    </source>
</evidence>
<reference evidence="3 4" key="1">
    <citation type="submission" date="2024-04" db="EMBL/GenBank/DDBJ databases">
        <title>Phyllosticta paracitricarpa is synonymous to the EU quarantine fungus P. citricarpa based on phylogenomic analyses.</title>
        <authorList>
            <consortium name="Lawrence Berkeley National Laboratory"/>
            <person name="Van Ingen-Buijs V.A."/>
            <person name="Van Westerhoven A.C."/>
            <person name="Haridas S."/>
            <person name="Skiadas P."/>
            <person name="Martin F."/>
            <person name="Groenewald J.Z."/>
            <person name="Crous P.W."/>
            <person name="Seidl M.F."/>
        </authorList>
    </citation>
    <scope>NUCLEOTIDE SEQUENCE [LARGE SCALE GENOMIC DNA]</scope>
    <source>
        <strain evidence="3 4">CBS 123374</strain>
    </source>
</reference>
<evidence type="ECO:0000313" key="4">
    <source>
        <dbReference type="Proteomes" id="UP001492380"/>
    </source>
</evidence>
<keyword evidence="2" id="KW-0472">Membrane</keyword>
<keyword evidence="2" id="KW-0812">Transmembrane</keyword>
<accession>A0ABR1YDP6</accession>
<evidence type="ECO:0000256" key="2">
    <source>
        <dbReference type="SAM" id="Phobius"/>
    </source>
</evidence>
<keyword evidence="2" id="KW-1133">Transmembrane helix</keyword>
<keyword evidence="4" id="KW-1185">Reference proteome</keyword>
<feature type="transmembrane region" description="Helical" evidence="2">
    <location>
        <begin position="142"/>
        <end position="164"/>
    </location>
</feature>
<proteinExistence type="predicted"/>
<evidence type="ECO:0000256" key="1">
    <source>
        <dbReference type="SAM" id="MobiDB-lite"/>
    </source>
</evidence>
<name>A0ABR1YDP6_9PEZI</name>
<gene>
    <name evidence="3" type="ORF">HDK90DRAFT_494103</name>
</gene>
<protein>
    <submittedName>
        <fullName evidence="3">Uncharacterized protein</fullName>
    </submittedName>
</protein>
<dbReference type="Proteomes" id="UP001492380">
    <property type="component" value="Unassembled WGS sequence"/>
</dbReference>
<organism evidence="3 4">
    <name type="scientific">Phyllosticta capitalensis</name>
    <dbReference type="NCBI Taxonomy" id="121624"/>
    <lineage>
        <taxon>Eukaryota</taxon>
        <taxon>Fungi</taxon>
        <taxon>Dikarya</taxon>
        <taxon>Ascomycota</taxon>
        <taxon>Pezizomycotina</taxon>
        <taxon>Dothideomycetes</taxon>
        <taxon>Dothideomycetes incertae sedis</taxon>
        <taxon>Botryosphaeriales</taxon>
        <taxon>Phyllostictaceae</taxon>
        <taxon>Phyllosticta</taxon>
    </lineage>
</organism>
<feature type="region of interest" description="Disordered" evidence="1">
    <location>
        <begin position="50"/>
        <end position="69"/>
    </location>
</feature>
<dbReference type="EMBL" id="JBBWRZ010000010">
    <property type="protein sequence ID" value="KAK8227092.1"/>
    <property type="molecule type" value="Genomic_DNA"/>
</dbReference>